<evidence type="ECO:0000256" key="2">
    <source>
        <dbReference type="ARBA" id="ARBA00023125"/>
    </source>
</evidence>
<comment type="caution">
    <text evidence="5">The sequence shown here is derived from an EMBL/GenBank/DDBJ whole genome shotgun (WGS) entry which is preliminary data.</text>
</comment>
<dbReference type="InterPro" id="IPR018060">
    <property type="entry name" value="HTH_AraC"/>
</dbReference>
<dbReference type="PROSITE" id="PS01124">
    <property type="entry name" value="HTH_ARAC_FAMILY_2"/>
    <property type="match status" value="1"/>
</dbReference>
<dbReference type="SUPFAM" id="SSF46689">
    <property type="entry name" value="Homeodomain-like"/>
    <property type="match status" value="2"/>
</dbReference>
<evidence type="ECO:0000256" key="3">
    <source>
        <dbReference type="ARBA" id="ARBA00023163"/>
    </source>
</evidence>
<dbReference type="InterPro" id="IPR018062">
    <property type="entry name" value="HTH_AraC-typ_CS"/>
</dbReference>
<name>A0ABU8K731_9HYPH</name>
<evidence type="ECO:0000313" key="6">
    <source>
        <dbReference type="Proteomes" id="UP001366503"/>
    </source>
</evidence>
<feature type="domain" description="HTH araC/xylS-type" evidence="4">
    <location>
        <begin position="1"/>
        <end position="79"/>
    </location>
</feature>
<organism evidence="5 6">
    <name type="scientific">Mesorhizobium argentiipisi</name>
    <dbReference type="NCBI Taxonomy" id="3015175"/>
    <lineage>
        <taxon>Bacteria</taxon>
        <taxon>Pseudomonadati</taxon>
        <taxon>Pseudomonadota</taxon>
        <taxon>Alphaproteobacteria</taxon>
        <taxon>Hyphomicrobiales</taxon>
        <taxon>Phyllobacteriaceae</taxon>
        <taxon>Mesorhizobium</taxon>
    </lineage>
</organism>
<keyword evidence="1" id="KW-0805">Transcription regulation</keyword>
<dbReference type="RefSeq" id="WP_337091430.1">
    <property type="nucleotide sequence ID" value="NZ_JAPYKO010000001.1"/>
</dbReference>
<dbReference type="Gene3D" id="1.10.10.60">
    <property type="entry name" value="Homeodomain-like"/>
    <property type="match status" value="2"/>
</dbReference>
<accession>A0ABU8K731</accession>
<protein>
    <submittedName>
        <fullName evidence="5">Helix-turn-helix transcriptional regulator</fullName>
    </submittedName>
</protein>
<dbReference type="Pfam" id="PF12833">
    <property type="entry name" value="HTH_18"/>
    <property type="match status" value="1"/>
</dbReference>
<keyword evidence="2" id="KW-0238">DNA-binding</keyword>
<dbReference type="PANTHER" id="PTHR46796:SF14">
    <property type="entry name" value="TRANSCRIPTIONAL REGULATORY PROTEIN"/>
    <property type="match status" value="1"/>
</dbReference>
<keyword evidence="3" id="KW-0804">Transcription</keyword>
<evidence type="ECO:0000259" key="4">
    <source>
        <dbReference type="PROSITE" id="PS01124"/>
    </source>
</evidence>
<reference evidence="5 6" key="1">
    <citation type="submission" date="2022-12" db="EMBL/GenBank/DDBJ databases">
        <authorList>
            <person name="Muema E."/>
        </authorList>
    </citation>
    <scope>NUCLEOTIDE SEQUENCE [LARGE SCALE GENOMIC DNA]</scope>
    <source>
        <strain evidence="6">1330</strain>
    </source>
</reference>
<sequence length="116" mass="12713">MPLKDLADMIGLSEGYFAHAFKVSTGMSPHRWYLAAKIQEAQKALLQTSDTLAQVALANGFADQSHFTRAFRTITGYSPGLGAGAIRHRNPILPLPKARYIAPGRPNLLDRVPIKQ</sequence>
<dbReference type="PROSITE" id="PS00041">
    <property type="entry name" value="HTH_ARAC_FAMILY_1"/>
    <property type="match status" value="1"/>
</dbReference>
<proteinExistence type="predicted"/>
<evidence type="ECO:0000256" key="1">
    <source>
        <dbReference type="ARBA" id="ARBA00023015"/>
    </source>
</evidence>
<dbReference type="EMBL" id="JAPYKO010000001">
    <property type="protein sequence ID" value="MEI9400848.1"/>
    <property type="molecule type" value="Genomic_DNA"/>
</dbReference>
<dbReference type="SMART" id="SM00342">
    <property type="entry name" value="HTH_ARAC"/>
    <property type="match status" value="1"/>
</dbReference>
<dbReference type="Proteomes" id="UP001366503">
    <property type="component" value="Unassembled WGS sequence"/>
</dbReference>
<dbReference type="InterPro" id="IPR009057">
    <property type="entry name" value="Homeodomain-like_sf"/>
</dbReference>
<evidence type="ECO:0000313" key="5">
    <source>
        <dbReference type="EMBL" id="MEI9400848.1"/>
    </source>
</evidence>
<gene>
    <name evidence="5" type="ORF">O7A05_01335</name>
</gene>
<keyword evidence="6" id="KW-1185">Reference proteome</keyword>
<dbReference type="InterPro" id="IPR050204">
    <property type="entry name" value="AraC_XylS_family_regulators"/>
</dbReference>
<dbReference type="PANTHER" id="PTHR46796">
    <property type="entry name" value="HTH-TYPE TRANSCRIPTIONAL ACTIVATOR RHAS-RELATED"/>
    <property type="match status" value="1"/>
</dbReference>